<protein>
    <submittedName>
        <fullName evidence="3">Uncharacterized protein</fullName>
    </submittedName>
</protein>
<sequence length="84" mass="9821">MVGWVLVSLILSYYGLACERYRAGGESAEMWLFLGHGVVMLFLCIIIFRCSEALDIYLHLHVVCISYGRHSVGYLNWKRSYWKR</sequence>
<gene>
    <name evidence="3" type="ORF">BO88DRAFT_5036</name>
</gene>
<evidence type="ECO:0000313" key="3">
    <source>
        <dbReference type="EMBL" id="PYH74201.1"/>
    </source>
</evidence>
<dbReference type="EMBL" id="KZ821614">
    <property type="protein sequence ID" value="PYH74201.1"/>
    <property type="molecule type" value="Genomic_DNA"/>
</dbReference>
<feature type="transmembrane region" description="Helical" evidence="1">
    <location>
        <begin position="33"/>
        <end position="51"/>
    </location>
</feature>
<proteinExistence type="predicted"/>
<dbReference type="RefSeq" id="XP_025567995.1">
    <property type="nucleotide sequence ID" value="XM_025712924.1"/>
</dbReference>
<feature type="chain" id="PRO_5016327734" evidence="2">
    <location>
        <begin position="18"/>
        <end position="84"/>
    </location>
</feature>
<keyword evidence="1" id="KW-0812">Transmembrane</keyword>
<keyword evidence="1" id="KW-0472">Membrane</keyword>
<keyword evidence="2" id="KW-0732">Signal</keyword>
<evidence type="ECO:0000256" key="2">
    <source>
        <dbReference type="SAM" id="SignalP"/>
    </source>
</evidence>
<accession>A0A319BP93</accession>
<evidence type="ECO:0000256" key="1">
    <source>
        <dbReference type="SAM" id="Phobius"/>
    </source>
</evidence>
<keyword evidence="4" id="KW-1185">Reference proteome</keyword>
<keyword evidence="1" id="KW-1133">Transmembrane helix</keyword>
<dbReference type="GeneID" id="37217516"/>
<dbReference type="Proteomes" id="UP000248405">
    <property type="component" value="Unassembled WGS sequence"/>
</dbReference>
<feature type="signal peptide" evidence="2">
    <location>
        <begin position="1"/>
        <end position="17"/>
    </location>
</feature>
<evidence type="ECO:0000313" key="4">
    <source>
        <dbReference type="Proteomes" id="UP000248405"/>
    </source>
</evidence>
<name>A0A319BP93_ASPVC</name>
<dbReference type="AlphaFoldDB" id="A0A319BP93"/>
<organism evidence="3 4">
    <name type="scientific">Aspergillus vadensis (strain CBS 113365 / IMI 142717 / IBT 24658)</name>
    <dbReference type="NCBI Taxonomy" id="1448311"/>
    <lineage>
        <taxon>Eukaryota</taxon>
        <taxon>Fungi</taxon>
        <taxon>Dikarya</taxon>
        <taxon>Ascomycota</taxon>
        <taxon>Pezizomycotina</taxon>
        <taxon>Eurotiomycetes</taxon>
        <taxon>Eurotiomycetidae</taxon>
        <taxon>Eurotiales</taxon>
        <taxon>Aspergillaceae</taxon>
        <taxon>Aspergillus</taxon>
        <taxon>Aspergillus subgen. Circumdati</taxon>
    </lineage>
</organism>
<reference evidence="3" key="1">
    <citation type="submission" date="2016-12" db="EMBL/GenBank/DDBJ databases">
        <title>The genomes of Aspergillus section Nigri reveals drivers in fungal speciation.</title>
        <authorList>
            <consortium name="DOE Joint Genome Institute"/>
            <person name="Vesth T.C."/>
            <person name="Nybo J."/>
            <person name="Theobald S."/>
            <person name="Brandl J."/>
            <person name="Frisvad J.C."/>
            <person name="Nielsen K.F."/>
            <person name="Lyhne E.K."/>
            <person name="Kogle M.E."/>
            <person name="Kuo A."/>
            <person name="Riley R."/>
            <person name="Clum A."/>
            <person name="Nolan M."/>
            <person name="Lipzen A."/>
            <person name="Salamov A."/>
            <person name="Henrissat B."/>
            <person name="Wiebenga A."/>
            <person name="De Vries R.P."/>
            <person name="Grigoriev I.V."/>
            <person name="Mortensen U.H."/>
            <person name="Andersen M.R."/>
            <person name="Baker S.E."/>
        </authorList>
    </citation>
    <scope>NUCLEOTIDE SEQUENCE [LARGE SCALE GENOMIC DNA]</scope>
    <source>
        <strain evidence="3">CBS 113365</strain>
    </source>
</reference>